<dbReference type="PANTHER" id="PTHR30535">
    <property type="entry name" value="VITAMIN B12-BINDING PROTEIN"/>
    <property type="match status" value="1"/>
</dbReference>
<gene>
    <name evidence="3" type="ORF">Q4494_08790</name>
</gene>
<dbReference type="InterPro" id="IPR002491">
    <property type="entry name" value="ABC_transptr_periplasmic_BD"/>
</dbReference>
<reference evidence="3" key="1">
    <citation type="submission" date="2023-07" db="EMBL/GenBank/DDBJ databases">
        <title>Genome content predicts the carbon catabolic preferences of heterotrophic bacteria.</title>
        <authorList>
            <person name="Gralka M."/>
        </authorList>
    </citation>
    <scope>NUCLEOTIDE SEQUENCE</scope>
    <source>
        <strain evidence="3">I2M02</strain>
    </source>
</reference>
<dbReference type="PANTHER" id="PTHR30535:SF4">
    <property type="entry name" value="HEMIN-BINDING PERIPLASMIC PROTEIN HMUT"/>
    <property type="match status" value="1"/>
</dbReference>
<dbReference type="CDD" id="cd01149">
    <property type="entry name" value="HutB"/>
    <property type="match status" value="1"/>
</dbReference>
<evidence type="ECO:0000256" key="1">
    <source>
        <dbReference type="SAM" id="SignalP"/>
    </source>
</evidence>
<sequence>MKHLLLSAALLLSAPLAAAAESYPEARAIVSIGGPVTEIIYALGEEDRLVARDTTSTYPEAVEALPDVGYMRQLSAEGVLSVGPDLIVTRDTAGPPEVLDQLRAAAIPLVPVKDGFSEDSVIAAIHTVGEALGVRDKSDALAAKVQAQFKDLHSAIDAADTPPRVMFILSNQGGRLNVAGSGTGADGIITLSGAENVMAEAYQGYKIMSDEAIIAAAPDVILMMTRTGTPEMDHGQDDILSLPAISQTPAGENDALVRIDPAALGFGPRTAEFAQELHDALRAAAAPKSKP</sequence>
<organism evidence="3 4">
    <name type="scientific">Celeribacter halophilus</name>
    <dbReference type="NCBI Taxonomy" id="576117"/>
    <lineage>
        <taxon>Bacteria</taxon>
        <taxon>Pseudomonadati</taxon>
        <taxon>Pseudomonadota</taxon>
        <taxon>Alphaproteobacteria</taxon>
        <taxon>Rhodobacterales</taxon>
        <taxon>Roseobacteraceae</taxon>
        <taxon>Celeribacter</taxon>
    </lineage>
</organism>
<comment type="caution">
    <text evidence="3">The sequence shown here is derived from an EMBL/GenBank/DDBJ whole genome shotgun (WGS) entry which is preliminary data.</text>
</comment>
<proteinExistence type="predicted"/>
<feature type="signal peptide" evidence="1">
    <location>
        <begin position="1"/>
        <end position="19"/>
    </location>
</feature>
<accession>A0AAW7XU04</accession>
<name>A0AAW7XU04_9RHOB</name>
<evidence type="ECO:0000313" key="3">
    <source>
        <dbReference type="EMBL" id="MDO6457171.1"/>
    </source>
</evidence>
<protein>
    <submittedName>
        <fullName evidence="3">ABC transporter substrate-binding protein</fullName>
    </submittedName>
</protein>
<dbReference type="EMBL" id="JAUOPJ010000006">
    <property type="protein sequence ID" value="MDO6457171.1"/>
    <property type="molecule type" value="Genomic_DNA"/>
</dbReference>
<dbReference type="Proteomes" id="UP001169823">
    <property type="component" value="Unassembled WGS sequence"/>
</dbReference>
<dbReference type="PROSITE" id="PS50983">
    <property type="entry name" value="FE_B12_PBP"/>
    <property type="match status" value="1"/>
</dbReference>
<keyword evidence="1" id="KW-0732">Signal</keyword>
<feature type="domain" description="Fe/B12 periplasmic-binding" evidence="2">
    <location>
        <begin position="28"/>
        <end position="285"/>
    </location>
</feature>
<dbReference type="AlphaFoldDB" id="A0AAW7XU04"/>
<dbReference type="RefSeq" id="WP_303482941.1">
    <property type="nucleotide sequence ID" value="NZ_JAUOPJ010000006.1"/>
</dbReference>
<evidence type="ECO:0000313" key="4">
    <source>
        <dbReference type="Proteomes" id="UP001169823"/>
    </source>
</evidence>
<dbReference type="SUPFAM" id="SSF53807">
    <property type="entry name" value="Helical backbone' metal receptor"/>
    <property type="match status" value="1"/>
</dbReference>
<evidence type="ECO:0000259" key="2">
    <source>
        <dbReference type="PROSITE" id="PS50983"/>
    </source>
</evidence>
<dbReference type="Gene3D" id="3.40.50.1980">
    <property type="entry name" value="Nitrogenase molybdenum iron protein domain"/>
    <property type="match status" value="2"/>
</dbReference>
<dbReference type="Pfam" id="PF01497">
    <property type="entry name" value="Peripla_BP_2"/>
    <property type="match status" value="1"/>
</dbReference>
<dbReference type="InterPro" id="IPR050902">
    <property type="entry name" value="ABC_Transporter_SBP"/>
</dbReference>
<feature type="chain" id="PRO_5043936470" evidence="1">
    <location>
        <begin position="20"/>
        <end position="291"/>
    </location>
</feature>